<dbReference type="Pfam" id="PF04773">
    <property type="entry name" value="FecR"/>
    <property type="match status" value="1"/>
</dbReference>
<dbReference type="RefSeq" id="WP_283343917.1">
    <property type="nucleotide sequence ID" value="NZ_JASHIF010000004.1"/>
</dbReference>
<dbReference type="PANTHER" id="PTHR30273:SF2">
    <property type="entry name" value="PROTEIN FECR"/>
    <property type="match status" value="1"/>
</dbReference>
<dbReference type="Gene3D" id="3.55.50.30">
    <property type="match status" value="1"/>
</dbReference>
<sequence>MSHPEFKDDDEIIKSLREKYTPEEIEKLLVWYDAFDEIAPLEEDLPKIEKKVWESLQTERGITPDEEEEEIQGSGWKEWWKQNWMMLSAAAAAIAIIVGIASQPQNKGDIESLVGIPQLSTKEKSLWETVTNVGKAIQEVSLPDGSKVWLNPSTSIMYKIVKGAPTREVYLEGEAFFDVKPNKEQPFHVKNKGLNIMVLGTSFNVVASANTDKYEVSVVTGKVRVNYQEDEDKVNQVIITPQQQVVIQKEENTVETHDFTVEQHTHKQIWEPITLSFDEVILDKVIEQIEDEYGIIIRTPNTAIRKCTLFGNFKNQRLPVIMDIICSSISATYQIEGNEIIILGDGCQ</sequence>
<feature type="domain" description="FecR protein" evidence="1">
    <location>
        <begin position="135"/>
        <end position="224"/>
    </location>
</feature>
<dbReference type="Proteomes" id="UP001236507">
    <property type="component" value="Unassembled WGS sequence"/>
</dbReference>
<dbReference type="InterPro" id="IPR006860">
    <property type="entry name" value="FecR"/>
</dbReference>
<keyword evidence="4" id="KW-1185">Reference proteome</keyword>
<evidence type="ECO:0000313" key="3">
    <source>
        <dbReference type="EMBL" id="MDI9858802.1"/>
    </source>
</evidence>
<accession>A0ABT6Y5F9</accession>
<dbReference type="Gene3D" id="2.60.120.1440">
    <property type="match status" value="1"/>
</dbReference>
<protein>
    <submittedName>
        <fullName evidence="3">FecR family protein</fullName>
    </submittedName>
</protein>
<dbReference type="PANTHER" id="PTHR30273">
    <property type="entry name" value="PERIPLASMIC SIGNAL SENSOR AND SIGMA FACTOR ACTIVATOR FECR-RELATED"/>
    <property type="match status" value="1"/>
</dbReference>
<name>A0ABT6Y5F9_9BACT</name>
<organism evidence="3 4">
    <name type="scientific">Flectobacillus roseus</name>
    <dbReference type="NCBI Taxonomy" id="502259"/>
    <lineage>
        <taxon>Bacteria</taxon>
        <taxon>Pseudomonadati</taxon>
        <taxon>Bacteroidota</taxon>
        <taxon>Cytophagia</taxon>
        <taxon>Cytophagales</taxon>
        <taxon>Flectobacillaceae</taxon>
        <taxon>Flectobacillus</taxon>
    </lineage>
</organism>
<reference evidence="3 4" key="1">
    <citation type="submission" date="2023-05" db="EMBL/GenBank/DDBJ databases">
        <title>Novel species of genus Flectobacillus isolated from stream in China.</title>
        <authorList>
            <person name="Lu H."/>
        </authorList>
    </citation>
    <scope>NUCLEOTIDE SEQUENCE [LARGE SCALE GENOMIC DNA]</scope>
    <source>
        <strain evidence="3 4">KCTC 42575</strain>
    </source>
</reference>
<feature type="domain" description="Protein FecR C-terminal" evidence="2">
    <location>
        <begin position="275"/>
        <end position="342"/>
    </location>
</feature>
<comment type="caution">
    <text evidence="3">The sequence shown here is derived from an EMBL/GenBank/DDBJ whole genome shotgun (WGS) entry which is preliminary data.</text>
</comment>
<evidence type="ECO:0000313" key="4">
    <source>
        <dbReference type="Proteomes" id="UP001236507"/>
    </source>
</evidence>
<gene>
    <name evidence="3" type="ORF">QM524_06260</name>
</gene>
<dbReference type="Pfam" id="PF16344">
    <property type="entry name" value="FecR_C"/>
    <property type="match status" value="1"/>
</dbReference>
<dbReference type="PIRSF" id="PIRSF018266">
    <property type="entry name" value="FecR"/>
    <property type="match status" value="1"/>
</dbReference>
<dbReference type="InterPro" id="IPR012373">
    <property type="entry name" value="Ferrdict_sens_TM"/>
</dbReference>
<proteinExistence type="predicted"/>
<evidence type="ECO:0000259" key="1">
    <source>
        <dbReference type="Pfam" id="PF04773"/>
    </source>
</evidence>
<evidence type="ECO:0000259" key="2">
    <source>
        <dbReference type="Pfam" id="PF16344"/>
    </source>
</evidence>
<dbReference type="EMBL" id="JASHIF010000004">
    <property type="protein sequence ID" value="MDI9858802.1"/>
    <property type="molecule type" value="Genomic_DNA"/>
</dbReference>
<dbReference type="InterPro" id="IPR032508">
    <property type="entry name" value="FecR_C"/>
</dbReference>